<feature type="compositionally biased region" description="Low complexity" evidence="10">
    <location>
        <begin position="17"/>
        <end position="35"/>
    </location>
</feature>
<keyword evidence="13" id="KW-1185">Reference proteome</keyword>
<dbReference type="PROSITE" id="PS00108">
    <property type="entry name" value="PROTEIN_KINASE_ST"/>
    <property type="match status" value="1"/>
</dbReference>
<comment type="catalytic activity">
    <reaction evidence="7">
        <text>L-threonyl-[protein] + ATP = O-phospho-L-threonyl-[protein] + ADP + H(+)</text>
        <dbReference type="Rhea" id="RHEA:46608"/>
        <dbReference type="Rhea" id="RHEA-COMP:11060"/>
        <dbReference type="Rhea" id="RHEA-COMP:11605"/>
        <dbReference type="ChEBI" id="CHEBI:15378"/>
        <dbReference type="ChEBI" id="CHEBI:30013"/>
        <dbReference type="ChEBI" id="CHEBI:30616"/>
        <dbReference type="ChEBI" id="CHEBI:61977"/>
        <dbReference type="ChEBI" id="CHEBI:456216"/>
        <dbReference type="EC" id="2.7.11.1"/>
    </reaction>
</comment>
<keyword evidence="6 9" id="KW-0067">ATP-binding</keyword>
<dbReference type="EMBL" id="HE681724">
    <property type="protein sequence ID" value="CCG24580.1"/>
    <property type="molecule type" value="Genomic_DNA"/>
</dbReference>
<dbReference type="GO" id="GO:0005524">
    <property type="term" value="F:ATP binding"/>
    <property type="evidence" value="ECO:0007669"/>
    <property type="project" value="UniProtKB-UniRule"/>
</dbReference>
<evidence type="ECO:0000259" key="11">
    <source>
        <dbReference type="PROSITE" id="PS50011"/>
    </source>
</evidence>
<evidence type="ECO:0000313" key="13">
    <source>
        <dbReference type="Proteomes" id="UP000005018"/>
    </source>
</evidence>
<keyword evidence="3" id="KW-0808">Transferase</keyword>
<evidence type="ECO:0000256" key="2">
    <source>
        <dbReference type="ARBA" id="ARBA00022527"/>
    </source>
</evidence>
<dbReference type="Gene3D" id="1.10.510.10">
    <property type="entry name" value="Transferase(Phosphotransferase) domain 1"/>
    <property type="match status" value="1"/>
</dbReference>
<dbReference type="PANTHER" id="PTHR24346:SF30">
    <property type="entry name" value="MATERNAL EMBRYONIC LEUCINE ZIPPER KINASE"/>
    <property type="match status" value="1"/>
</dbReference>
<dbReference type="Proteomes" id="UP000005018">
    <property type="component" value="Chromosome 6"/>
</dbReference>
<dbReference type="GeneID" id="14541696"/>
<name>H8X9B5_CANO9</name>
<feature type="binding site" evidence="9">
    <location>
        <position position="269"/>
    </location>
    <ligand>
        <name>ATP</name>
        <dbReference type="ChEBI" id="CHEBI:30616"/>
    </ligand>
</feature>
<evidence type="ECO:0000256" key="1">
    <source>
        <dbReference type="ARBA" id="ARBA00012513"/>
    </source>
</evidence>
<evidence type="ECO:0000256" key="8">
    <source>
        <dbReference type="ARBA" id="ARBA00048679"/>
    </source>
</evidence>
<dbReference type="InterPro" id="IPR000719">
    <property type="entry name" value="Prot_kinase_dom"/>
</dbReference>
<dbReference type="Pfam" id="PF00069">
    <property type="entry name" value="Pkinase"/>
    <property type="match status" value="1"/>
</dbReference>
<dbReference type="AlphaFoldDB" id="H8X9B5"/>
<feature type="region of interest" description="Disordered" evidence="10">
    <location>
        <begin position="738"/>
        <end position="821"/>
    </location>
</feature>
<dbReference type="GO" id="GO:0035556">
    <property type="term" value="P:intracellular signal transduction"/>
    <property type="evidence" value="ECO:0007669"/>
    <property type="project" value="TreeGrafter"/>
</dbReference>
<dbReference type="HOGENOM" id="CLU_009275_0_0_1"/>
<feature type="compositionally biased region" description="Basic residues" evidence="10">
    <location>
        <begin position="36"/>
        <end position="45"/>
    </location>
</feature>
<evidence type="ECO:0000256" key="7">
    <source>
        <dbReference type="ARBA" id="ARBA00047899"/>
    </source>
</evidence>
<evidence type="ECO:0000256" key="6">
    <source>
        <dbReference type="ARBA" id="ARBA00022840"/>
    </source>
</evidence>
<feature type="compositionally biased region" description="Basic and acidic residues" evidence="10">
    <location>
        <begin position="1"/>
        <end position="16"/>
    </location>
</feature>
<gene>
    <name evidence="12" type="ORF">CORT_0F03560</name>
</gene>
<feature type="compositionally biased region" description="Basic and acidic residues" evidence="10">
    <location>
        <begin position="746"/>
        <end position="757"/>
    </location>
</feature>
<feature type="domain" description="Protein kinase" evidence="11">
    <location>
        <begin position="239"/>
        <end position="545"/>
    </location>
</feature>
<dbReference type="PANTHER" id="PTHR24346">
    <property type="entry name" value="MAP/MICROTUBULE AFFINITY-REGULATING KINASE"/>
    <property type="match status" value="1"/>
</dbReference>
<feature type="region of interest" description="Disordered" evidence="10">
    <location>
        <begin position="1"/>
        <end position="125"/>
    </location>
</feature>
<dbReference type="OrthoDB" id="4062651at2759"/>
<dbReference type="PROSITE" id="PS50011">
    <property type="entry name" value="PROTEIN_KINASE_DOM"/>
    <property type="match status" value="1"/>
</dbReference>
<keyword evidence="4 9" id="KW-0547">Nucleotide-binding</keyword>
<dbReference type="InterPro" id="IPR011009">
    <property type="entry name" value="Kinase-like_dom_sf"/>
</dbReference>
<sequence length="869" mass="97203">MKEHHSGLKAIFKKELSPANSNSSSSNTDPSASHSKLSKFFHHHRDKDEPSTEPSSRNTSPHGKQQHPPAPSPAIGDGPKRTSSALSLRRRNTNPLNSTANGRDRAASELQHPKPQHVSAATPNKKMTKAETLAHFQQMDNRNKATQHLRSSRVPSAHNLTSQSPALDTPSPNHEKIVYNPYGMKKTPSQEPKRNTSFYLSGNNDGERIVANPVANPNDYLPPDLQQPHVNLLEDFEIDVSNKKLGDGGSSDVRIINSRHNKRQLYALKKFTMLSKETDEEFYKRVSKEYIIQKKCSKSRHVADVLAILRIQSQANLTRGWGVVMEYCNGGDLFSLIVRPGWKKSPLNEKYCLFKQIAYGLKFIHECGIAHRDLKPENVLLDANGMAKLCDFGVSTYQHETPGDFNSPVKLSTAYVGSPPYSPPEVMLLKDKSASEAKNFAYDMFKSDDWALGMLLFCLVYGGVPFQQSTPLDHAFRDYTFNHKRFCSDHQNFKNNKGFNKGPGVEFKMAAKFESTGASRVAWKLCDPSVSTRYDLDLLFEDPWFQAVEMCIYEDPDQEVNPFVLPGTGETPGSGTSSGYNSQTPSRKGTFIRQKGTANGDGYASHDENNNLSGSLRSMLDLTDASEKNNNNGVRNISSSNASLHSNENNVLPRTKSMLDFDHQQASSKQLPQQQFSSSNSSPQQQPQQSFTSDHSLNNGNLPALEESDIEHEPELDAAQKQDKLEQQHIEHQLQIEQQQQYEQQRGLEEKQREEKLQQQPDSSLENDNERRGSPSSLNHDTSAPQNDPSSFKLPPSRHDTSNTSNSAVTEEEDDASCHSLSDIKRHHGHILRSVSNLKLEADGTCDLGYKLKRHHHNDVSNANSVGRR</sequence>
<dbReference type="SUPFAM" id="SSF56112">
    <property type="entry name" value="Protein kinase-like (PK-like)"/>
    <property type="match status" value="1"/>
</dbReference>
<feature type="compositionally biased region" description="Low complexity" evidence="10">
    <location>
        <begin position="566"/>
        <end position="579"/>
    </location>
</feature>
<feature type="region of interest" description="Disordered" evidence="10">
    <location>
        <begin position="662"/>
        <end position="702"/>
    </location>
</feature>
<dbReference type="PROSITE" id="PS00107">
    <property type="entry name" value="PROTEIN_KINASE_ATP"/>
    <property type="match status" value="1"/>
</dbReference>
<organism evidence="12 13">
    <name type="scientific">Candida orthopsilosis (strain 90-125)</name>
    <name type="common">Yeast</name>
    <dbReference type="NCBI Taxonomy" id="1136231"/>
    <lineage>
        <taxon>Eukaryota</taxon>
        <taxon>Fungi</taxon>
        <taxon>Dikarya</taxon>
        <taxon>Ascomycota</taxon>
        <taxon>Saccharomycotina</taxon>
        <taxon>Pichiomycetes</taxon>
        <taxon>Debaryomycetaceae</taxon>
        <taxon>Candida/Lodderomyces clade</taxon>
        <taxon>Candida</taxon>
    </lineage>
</organism>
<dbReference type="FunFam" id="1.10.510.10:FF:000949">
    <property type="entry name" value="Serine/threonine-protein kinase PTK1/STK1"/>
    <property type="match status" value="1"/>
</dbReference>
<feature type="compositionally biased region" description="Polar residues" evidence="10">
    <location>
        <begin position="691"/>
        <end position="701"/>
    </location>
</feature>
<accession>H8X9B5</accession>
<feature type="compositionally biased region" description="Polar residues" evidence="10">
    <location>
        <begin position="774"/>
        <end position="790"/>
    </location>
</feature>
<dbReference type="GO" id="GO:0030447">
    <property type="term" value="P:filamentous growth"/>
    <property type="evidence" value="ECO:0007669"/>
    <property type="project" value="UniProtKB-ARBA"/>
</dbReference>
<dbReference type="EC" id="2.7.11.1" evidence="1"/>
<feature type="compositionally biased region" description="Polar residues" evidence="10">
    <location>
        <begin position="158"/>
        <end position="172"/>
    </location>
</feature>
<feature type="region of interest" description="Disordered" evidence="10">
    <location>
        <begin position="561"/>
        <end position="648"/>
    </location>
</feature>
<dbReference type="eggNOG" id="KOG0583">
    <property type="taxonomic scope" value="Eukaryota"/>
</dbReference>
<dbReference type="SMART" id="SM00220">
    <property type="entry name" value="S_TKc"/>
    <property type="match status" value="1"/>
</dbReference>
<reference evidence="12 13" key="1">
    <citation type="journal article" date="2012" name="PLoS ONE">
        <title>Sequence and analysis of the genome of the pathogenic yeast Candida orthopsilosis.</title>
        <authorList>
            <person name="Riccombeni A."/>
            <person name="Vidanes G."/>
            <person name="Proux-Wera E."/>
            <person name="Wolfe K.H."/>
            <person name="Butler G."/>
        </authorList>
    </citation>
    <scope>NUCLEOTIDE SEQUENCE [LARGE SCALE GENOMIC DNA]</scope>
    <source>
        <strain evidence="12 13">Co 90-125</strain>
    </source>
</reference>
<evidence type="ECO:0000256" key="9">
    <source>
        <dbReference type="PROSITE-ProRule" id="PRU10141"/>
    </source>
</evidence>
<comment type="catalytic activity">
    <reaction evidence="8">
        <text>L-seryl-[protein] + ATP = O-phospho-L-seryl-[protein] + ADP + H(+)</text>
        <dbReference type="Rhea" id="RHEA:17989"/>
        <dbReference type="Rhea" id="RHEA-COMP:9863"/>
        <dbReference type="Rhea" id="RHEA-COMP:11604"/>
        <dbReference type="ChEBI" id="CHEBI:15378"/>
        <dbReference type="ChEBI" id="CHEBI:29999"/>
        <dbReference type="ChEBI" id="CHEBI:30616"/>
        <dbReference type="ChEBI" id="CHEBI:83421"/>
        <dbReference type="ChEBI" id="CHEBI:456216"/>
        <dbReference type="EC" id="2.7.11.1"/>
    </reaction>
</comment>
<evidence type="ECO:0000256" key="10">
    <source>
        <dbReference type="SAM" id="MobiDB-lite"/>
    </source>
</evidence>
<dbReference type="InterPro" id="IPR008271">
    <property type="entry name" value="Ser/Thr_kinase_AS"/>
</dbReference>
<protein>
    <recommendedName>
        <fullName evidence="1">non-specific serine/threonine protein kinase</fullName>
        <ecNumber evidence="1">2.7.11.1</ecNumber>
    </recommendedName>
</protein>
<dbReference type="RefSeq" id="XP_003870709.1">
    <property type="nucleotide sequence ID" value="XM_003870660.1"/>
</dbReference>
<proteinExistence type="predicted"/>
<dbReference type="GO" id="GO:0005737">
    <property type="term" value="C:cytoplasm"/>
    <property type="evidence" value="ECO:0007669"/>
    <property type="project" value="TreeGrafter"/>
</dbReference>
<feature type="compositionally biased region" description="Polar residues" evidence="10">
    <location>
        <begin position="52"/>
        <end position="63"/>
    </location>
</feature>
<dbReference type="InterPro" id="IPR017441">
    <property type="entry name" value="Protein_kinase_ATP_BS"/>
</dbReference>
<keyword evidence="2" id="KW-0723">Serine/threonine-protein kinase</keyword>
<feature type="compositionally biased region" description="Polar residues" evidence="10">
    <location>
        <begin position="628"/>
        <end position="648"/>
    </location>
</feature>
<evidence type="ECO:0000313" key="12">
    <source>
        <dbReference type="EMBL" id="CCG24580.1"/>
    </source>
</evidence>
<evidence type="ECO:0000256" key="3">
    <source>
        <dbReference type="ARBA" id="ARBA00022679"/>
    </source>
</evidence>
<keyword evidence="5 12" id="KW-0418">Kinase</keyword>
<dbReference type="KEGG" id="cot:CORT_0F03560"/>
<evidence type="ECO:0000256" key="5">
    <source>
        <dbReference type="ARBA" id="ARBA00022777"/>
    </source>
</evidence>
<dbReference type="GO" id="GO:0004674">
    <property type="term" value="F:protein serine/threonine kinase activity"/>
    <property type="evidence" value="ECO:0007669"/>
    <property type="project" value="UniProtKB-KW"/>
</dbReference>
<feature type="region of interest" description="Disordered" evidence="10">
    <location>
        <begin position="145"/>
        <end position="173"/>
    </location>
</feature>
<feature type="compositionally biased region" description="Low complexity" evidence="10">
    <location>
        <begin position="664"/>
        <end position="690"/>
    </location>
</feature>
<evidence type="ECO:0000256" key="4">
    <source>
        <dbReference type="ARBA" id="ARBA00022741"/>
    </source>
</evidence>